<evidence type="ECO:0000256" key="12">
    <source>
        <dbReference type="RuleBase" id="RU004181"/>
    </source>
</evidence>
<accession>A0A1N6V7S5</accession>
<keyword evidence="14" id="KW-1185">Reference proteome</keyword>
<keyword evidence="7 10" id="KW-0378">Hydrolase</keyword>
<organism evidence="13 14">
    <name type="scientific">Alkalispirochaeta americana</name>
    <dbReference type="NCBI Taxonomy" id="159291"/>
    <lineage>
        <taxon>Bacteria</taxon>
        <taxon>Pseudomonadati</taxon>
        <taxon>Spirochaetota</taxon>
        <taxon>Spirochaetia</taxon>
        <taxon>Spirochaetales</taxon>
        <taxon>Spirochaetaceae</taxon>
        <taxon>Alkalispirochaeta</taxon>
    </lineage>
</organism>
<feature type="active site" evidence="10">
    <location>
        <position position="138"/>
    </location>
</feature>
<keyword evidence="4 10" id="KW-0645">Protease</keyword>
<evidence type="ECO:0000256" key="6">
    <source>
        <dbReference type="ARBA" id="ARBA00022750"/>
    </source>
</evidence>
<dbReference type="GO" id="GO:0005886">
    <property type="term" value="C:plasma membrane"/>
    <property type="evidence" value="ECO:0007669"/>
    <property type="project" value="UniProtKB-SubCell"/>
</dbReference>
<name>A0A1N6V7S5_9SPIO</name>
<dbReference type="PRINTS" id="PR00781">
    <property type="entry name" value="LIPOSIGPTASE"/>
</dbReference>
<evidence type="ECO:0000256" key="10">
    <source>
        <dbReference type="HAMAP-Rule" id="MF_00161"/>
    </source>
</evidence>
<dbReference type="PROSITE" id="PS00855">
    <property type="entry name" value="SPASE_II"/>
    <property type="match status" value="1"/>
</dbReference>
<dbReference type="InterPro" id="IPR001872">
    <property type="entry name" value="Peptidase_A8"/>
</dbReference>
<protein>
    <recommendedName>
        <fullName evidence="10">Lipoprotein signal peptidase</fullName>
        <ecNumber evidence="10">3.4.23.36</ecNumber>
    </recommendedName>
    <alternativeName>
        <fullName evidence="10">Prolipoprotein signal peptidase</fullName>
    </alternativeName>
    <alternativeName>
        <fullName evidence="10">Signal peptidase II</fullName>
        <shortName evidence="10">SPase II</shortName>
    </alternativeName>
</protein>
<dbReference type="OrthoDB" id="9810259at2"/>
<evidence type="ECO:0000256" key="11">
    <source>
        <dbReference type="RuleBase" id="RU000594"/>
    </source>
</evidence>
<comment type="similarity">
    <text evidence="1 10 12">Belongs to the peptidase A8 family.</text>
</comment>
<reference evidence="14" key="1">
    <citation type="submission" date="2017-01" db="EMBL/GenBank/DDBJ databases">
        <authorList>
            <person name="Varghese N."/>
            <person name="Submissions S."/>
        </authorList>
    </citation>
    <scope>NUCLEOTIDE SEQUENCE [LARGE SCALE GENOMIC DNA]</scope>
    <source>
        <strain evidence="14">ASpG1</strain>
    </source>
</reference>
<evidence type="ECO:0000313" key="13">
    <source>
        <dbReference type="EMBL" id="SIQ73837.1"/>
    </source>
</evidence>
<evidence type="ECO:0000256" key="5">
    <source>
        <dbReference type="ARBA" id="ARBA00022692"/>
    </source>
</evidence>
<evidence type="ECO:0000256" key="9">
    <source>
        <dbReference type="ARBA" id="ARBA00023136"/>
    </source>
</evidence>
<comment type="pathway">
    <text evidence="10">Protein modification; lipoprotein biosynthesis (signal peptide cleavage).</text>
</comment>
<evidence type="ECO:0000256" key="4">
    <source>
        <dbReference type="ARBA" id="ARBA00022670"/>
    </source>
</evidence>
<evidence type="ECO:0000256" key="3">
    <source>
        <dbReference type="ARBA" id="ARBA00022519"/>
    </source>
</evidence>
<dbReference type="EC" id="3.4.23.36" evidence="10"/>
<keyword evidence="3" id="KW-0997">Cell inner membrane</keyword>
<dbReference type="PANTHER" id="PTHR33695:SF1">
    <property type="entry name" value="LIPOPROTEIN SIGNAL PEPTIDASE"/>
    <property type="match status" value="1"/>
</dbReference>
<dbReference type="RefSeq" id="WP_083943945.1">
    <property type="nucleotide sequence ID" value="NZ_FTMS01000014.1"/>
</dbReference>
<keyword evidence="9 10" id="KW-0472">Membrane</keyword>
<sequence>MTRSYKTTLGDPPQRELLKPLILLAGIVILDQITKALVVATVPLYYEAGYTLPVVGDFFRILHVRNLGIAFSIGQGLPPLVRQGLFILLPVVVLVVLFCTFYLSSDLPQRQRWCVAAIMGGGVGNLVDRIFRPLGVVDFLDFKFYGILGMERWPAFNVADAAVVVGGIFLVLFVLLPSSEGT</sequence>
<keyword evidence="8 10" id="KW-1133">Transmembrane helix</keyword>
<gene>
    <name evidence="10" type="primary">lspA</name>
    <name evidence="13" type="ORF">SAMN05920897_1149</name>
</gene>
<feature type="transmembrane region" description="Helical" evidence="10">
    <location>
        <begin position="85"/>
        <end position="103"/>
    </location>
</feature>
<dbReference type="UniPathway" id="UPA00665"/>
<keyword evidence="6 10" id="KW-0064">Aspartyl protease</keyword>
<dbReference type="GO" id="GO:0006508">
    <property type="term" value="P:proteolysis"/>
    <property type="evidence" value="ECO:0007669"/>
    <property type="project" value="UniProtKB-KW"/>
</dbReference>
<comment type="catalytic activity">
    <reaction evidence="10 11">
        <text>Release of signal peptides from bacterial membrane prolipoproteins. Hydrolyzes -Xaa-Yaa-Zaa-|-(S,diacylglyceryl)Cys-, in which Xaa is hydrophobic (preferably Leu), and Yaa (Ala or Ser) and Zaa (Gly or Ala) have small, neutral side chains.</text>
        <dbReference type="EC" id="3.4.23.36"/>
    </reaction>
</comment>
<comment type="subcellular location">
    <subcellularLocation>
        <location evidence="10">Cell membrane</location>
        <topology evidence="10">Multi-pass membrane protein</topology>
    </subcellularLocation>
</comment>
<dbReference type="EMBL" id="FTMS01000014">
    <property type="protein sequence ID" value="SIQ73837.1"/>
    <property type="molecule type" value="Genomic_DNA"/>
</dbReference>
<dbReference type="GO" id="GO:0004190">
    <property type="term" value="F:aspartic-type endopeptidase activity"/>
    <property type="evidence" value="ECO:0007669"/>
    <property type="project" value="UniProtKB-UniRule"/>
</dbReference>
<evidence type="ECO:0000256" key="8">
    <source>
        <dbReference type="ARBA" id="ARBA00022989"/>
    </source>
</evidence>
<evidence type="ECO:0000313" key="14">
    <source>
        <dbReference type="Proteomes" id="UP000186400"/>
    </source>
</evidence>
<feature type="active site" evidence="10">
    <location>
        <position position="160"/>
    </location>
</feature>
<dbReference type="HAMAP" id="MF_00161">
    <property type="entry name" value="LspA"/>
    <property type="match status" value="1"/>
</dbReference>
<dbReference type="Proteomes" id="UP000186400">
    <property type="component" value="Unassembled WGS sequence"/>
</dbReference>
<feature type="transmembrane region" description="Helical" evidence="10">
    <location>
        <begin position="155"/>
        <end position="176"/>
    </location>
</feature>
<evidence type="ECO:0000256" key="2">
    <source>
        <dbReference type="ARBA" id="ARBA00022475"/>
    </source>
</evidence>
<evidence type="ECO:0000256" key="7">
    <source>
        <dbReference type="ARBA" id="ARBA00022801"/>
    </source>
</evidence>
<dbReference type="AlphaFoldDB" id="A0A1N6V7S5"/>
<dbReference type="Pfam" id="PF01252">
    <property type="entry name" value="Peptidase_A8"/>
    <property type="match status" value="1"/>
</dbReference>
<comment type="caution">
    <text evidence="10">Lacks conserved residue(s) required for the propagation of feature annotation.</text>
</comment>
<dbReference type="NCBIfam" id="TIGR00077">
    <property type="entry name" value="lspA"/>
    <property type="match status" value="1"/>
</dbReference>
<evidence type="ECO:0000256" key="1">
    <source>
        <dbReference type="ARBA" id="ARBA00006139"/>
    </source>
</evidence>
<keyword evidence="2 10" id="KW-1003">Cell membrane</keyword>
<comment type="function">
    <text evidence="10 11">This protein specifically catalyzes the removal of signal peptides from prolipoproteins.</text>
</comment>
<proteinExistence type="inferred from homology"/>
<feature type="transmembrane region" description="Helical" evidence="10">
    <location>
        <begin position="21"/>
        <end position="46"/>
    </location>
</feature>
<keyword evidence="5 10" id="KW-0812">Transmembrane</keyword>
<dbReference type="STRING" id="159291.SAMN05920897_1149"/>
<dbReference type="PANTHER" id="PTHR33695">
    <property type="entry name" value="LIPOPROTEIN SIGNAL PEPTIDASE"/>
    <property type="match status" value="1"/>
</dbReference>